<dbReference type="InterPro" id="IPR011006">
    <property type="entry name" value="CheY-like_superfamily"/>
</dbReference>
<dbReference type="InterPro" id="IPR004358">
    <property type="entry name" value="Sig_transdc_His_kin-like_C"/>
</dbReference>
<dbReference type="Gene3D" id="1.10.287.130">
    <property type="match status" value="1"/>
</dbReference>
<keyword evidence="5" id="KW-0808">Transferase</keyword>
<sequence>MNVAEVQEASQRALRALLVEDSRLDVELLRVQLGRAWPNVRLEVLRDEAGFVEALGAGGWDVVLSDYELPGFTGADLLEHRNRIAPQVPFIFVSGVIGDDNAVELLKRGATDYVSKSRLARLGPVLQRALREVDQQRAREQAERQLRHADIIFARVVDGLRDYAVILLDEVGRIQFWSQAARTIFGYSAEEVLGQSAALLFPPDARPQAALAAELEQARVRGKATDNGWLVARDGRRLWADGVVTVLDTEEGRAGGFCKLVHDSTERHLAAEALHAAKDEADRANRAKDRFLAVLSHELRTPLAPITTAVHILERVAQLDERHRDLLPMIRRNVALEARLIDDLLDLTAIGAGKVSLRRERVDMHQLARAVIAMVQEPLDEKQITLDLHLDAQHPWVEADQARMQQVLWNIVRNAAKFTPPGGRVTVRTANVDGAFHLSCSDSGIGIAQEALPRIFRPFEQADAEVSRSYGGLGLGLAIAQGLMHQHGGQIAASSSGRGGGATFTITLPCAHGMAPKLAQADAAETAGGGRRRVLLVEDNQDAAVALAMCLEEYGYVVHHVATCADALRTARSQPFDAVLTDLGLPDGSGIEVGRALAGELPVLALSGYGREQDRQRSAEAGFAAHLVKPADPAEVHAKLSQVLGRADTSP</sequence>
<organism evidence="11 12">
    <name type="scientific">Ramlibacter ginsenosidimutans</name>
    <dbReference type="NCBI Taxonomy" id="502333"/>
    <lineage>
        <taxon>Bacteria</taxon>
        <taxon>Pseudomonadati</taxon>
        <taxon>Pseudomonadota</taxon>
        <taxon>Betaproteobacteria</taxon>
        <taxon>Burkholderiales</taxon>
        <taxon>Comamonadaceae</taxon>
        <taxon>Ramlibacter</taxon>
    </lineage>
</organism>
<dbReference type="PRINTS" id="PR00344">
    <property type="entry name" value="BCTRLSENSOR"/>
</dbReference>
<dbReference type="Proteomes" id="UP000630528">
    <property type="component" value="Unassembled WGS sequence"/>
</dbReference>
<feature type="modified residue" description="4-aspartylphosphate" evidence="7">
    <location>
        <position position="66"/>
    </location>
</feature>
<dbReference type="InterPro" id="IPR036097">
    <property type="entry name" value="HisK_dim/P_sf"/>
</dbReference>
<evidence type="ECO:0000256" key="3">
    <source>
        <dbReference type="ARBA" id="ARBA00012438"/>
    </source>
</evidence>
<feature type="domain" description="Histidine kinase" evidence="8">
    <location>
        <begin position="294"/>
        <end position="512"/>
    </location>
</feature>
<feature type="modified residue" description="4-aspartylphosphate" evidence="7">
    <location>
        <position position="582"/>
    </location>
</feature>
<dbReference type="SMART" id="SM00448">
    <property type="entry name" value="REC"/>
    <property type="match status" value="2"/>
</dbReference>
<evidence type="ECO:0000313" key="12">
    <source>
        <dbReference type="Proteomes" id="UP000630528"/>
    </source>
</evidence>
<comment type="caution">
    <text evidence="11">The sequence shown here is derived from an EMBL/GenBank/DDBJ whole genome shotgun (WGS) entry which is preliminary data.</text>
</comment>
<dbReference type="EMBL" id="JAEPWM010000007">
    <property type="protein sequence ID" value="MBK6007667.1"/>
    <property type="molecule type" value="Genomic_DNA"/>
</dbReference>
<evidence type="ECO:0000313" key="11">
    <source>
        <dbReference type="EMBL" id="MBK6007667.1"/>
    </source>
</evidence>
<dbReference type="FunFam" id="3.30.565.10:FF:000006">
    <property type="entry name" value="Sensor histidine kinase WalK"/>
    <property type="match status" value="1"/>
</dbReference>
<protein>
    <recommendedName>
        <fullName evidence="3">histidine kinase</fullName>
        <ecNumber evidence="3">2.7.13.3</ecNumber>
    </recommendedName>
</protein>
<dbReference type="InterPro" id="IPR005467">
    <property type="entry name" value="His_kinase_dom"/>
</dbReference>
<keyword evidence="6" id="KW-0418">Kinase</keyword>
<dbReference type="InterPro" id="IPR003594">
    <property type="entry name" value="HATPase_dom"/>
</dbReference>
<proteinExistence type="predicted"/>
<dbReference type="InterPro" id="IPR013767">
    <property type="entry name" value="PAS_fold"/>
</dbReference>
<dbReference type="SUPFAM" id="SSF52172">
    <property type="entry name" value="CheY-like"/>
    <property type="match status" value="2"/>
</dbReference>
<evidence type="ECO:0000256" key="6">
    <source>
        <dbReference type="ARBA" id="ARBA00022777"/>
    </source>
</evidence>
<dbReference type="EC" id="2.7.13.3" evidence="3"/>
<name>A0A934WNV1_9BURK</name>
<dbReference type="InterPro" id="IPR036890">
    <property type="entry name" value="HATPase_C_sf"/>
</dbReference>
<dbReference type="Pfam" id="PF02518">
    <property type="entry name" value="HATPase_c"/>
    <property type="match status" value="1"/>
</dbReference>
<keyword evidence="4 7" id="KW-0597">Phosphoprotein</keyword>
<evidence type="ECO:0000256" key="4">
    <source>
        <dbReference type="ARBA" id="ARBA00022553"/>
    </source>
</evidence>
<keyword evidence="12" id="KW-1185">Reference proteome</keyword>
<dbReference type="SUPFAM" id="SSF55785">
    <property type="entry name" value="PYP-like sensor domain (PAS domain)"/>
    <property type="match status" value="1"/>
</dbReference>
<dbReference type="PROSITE" id="PS50110">
    <property type="entry name" value="RESPONSE_REGULATORY"/>
    <property type="match status" value="2"/>
</dbReference>
<feature type="domain" description="PAS" evidence="10">
    <location>
        <begin position="165"/>
        <end position="204"/>
    </location>
</feature>
<dbReference type="PROSITE" id="PS50112">
    <property type="entry name" value="PAS"/>
    <property type="match status" value="1"/>
</dbReference>
<evidence type="ECO:0000259" key="10">
    <source>
        <dbReference type="PROSITE" id="PS50112"/>
    </source>
</evidence>
<feature type="domain" description="Response regulatory" evidence="9">
    <location>
        <begin position="15"/>
        <end position="131"/>
    </location>
</feature>
<comment type="subcellular location">
    <subcellularLocation>
        <location evidence="2">Cell inner membrane</location>
        <topology evidence="2">Multi-pass membrane protein</topology>
    </subcellularLocation>
</comment>
<evidence type="ECO:0000256" key="5">
    <source>
        <dbReference type="ARBA" id="ARBA00022679"/>
    </source>
</evidence>
<dbReference type="RefSeq" id="WP_201173630.1">
    <property type="nucleotide sequence ID" value="NZ_JAEPWM010000007.1"/>
</dbReference>
<dbReference type="GO" id="GO:0006355">
    <property type="term" value="P:regulation of DNA-templated transcription"/>
    <property type="evidence" value="ECO:0007669"/>
    <property type="project" value="InterPro"/>
</dbReference>
<dbReference type="SMART" id="SM00388">
    <property type="entry name" value="HisKA"/>
    <property type="match status" value="1"/>
</dbReference>
<evidence type="ECO:0000256" key="7">
    <source>
        <dbReference type="PROSITE-ProRule" id="PRU00169"/>
    </source>
</evidence>
<evidence type="ECO:0000256" key="1">
    <source>
        <dbReference type="ARBA" id="ARBA00000085"/>
    </source>
</evidence>
<comment type="catalytic activity">
    <reaction evidence="1">
        <text>ATP + protein L-histidine = ADP + protein N-phospho-L-histidine.</text>
        <dbReference type="EC" id="2.7.13.3"/>
    </reaction>
</comment>
<dbReference type="SUPFAM" id="SSF47384">
    <property type="entry name" value="Homodimeric domain of signal transducing histidine kinase"/>
    <property type="match status" value="1"/>
</dbReference>
<dbReference type="Pfam" id="PF00072">
    <property type="entry name" value="Response_reg"/>
    <property type="match status" value="2"/>
</dbReference>
<dbReference type="Gene3D" id="3.30.450.20">
    <property type="entry name" value="PAS domain"/>
    <property type="match status" value="1"/>
</dbReference>
<dbReference type="SMART" id="SM00387">
    <property type="entry name" value="HATPase_c"/>
    <property type="match status" value="1"/>
</dbReference>
<reference evidence="11" key="2">
    <citation type="submission" date="2021-01" db="EMBL/GenBank/DDBJ databases">
        <authorList>
            <person name="Kang M."/>
        </authorList>
    </citation>
    <scope>NUCLEOTIDE SEQUENCE</scope>
    <source>
        <strain evidence="11">KACC 17527</strain>
    </source>
</reference>
<feature type="domain" description="Response regulatory" evidence="9">
    <location>
        <begin position="533"/>
        <end position="644"/>
    </location>
</feature>
<evidence type="ECO:0000259" key="8">
    <source>
        <dbReference type="PROSITE" id="PS50109"/>
    </source>
</evidence>
<dbReference type="AlphaFoldDB" id="A0A934WNV1"/>
<accession>A0A934WNV1</accession>
<dbReference type="PANTHER" id="PTHR43047">
    <property type="entry name" value="TWO-COMPONENT HISTIDINE PROTEIN KINASE"/>
    <property type="match status" value="1"/>
</dbReference>
<gene>
    <name evidence="11" type="ORF">JJB11_16325</name>
</gene>
<dbReference type="InterPro" id="IPR001789">
    <property type="entry name" value="Sig_transdc_resp-reg_receiver"/>
</dbReference>
<dbReference type="GO" id="GO:0009927">
    <property type="term" value="F:histidine phosphotransfer kinase activity"/>
    <property type="evidence" value="ECO:0007669"/>
    <property type="project" value="TreeGrafter"/>
</dbReference>
<dbReference type="Gene3D" id="3.30.565.10">
    <property type="entry name" value="Histidine kinase-like ATPase, C-terminal domain"/>
    <property type="match status" value="1"/>
</dbReference>
<dbReference type="InterPro" id="IPR000014">
    <property type="entry name" value="PAS"/>
</dbReference>
<dbReference type="Pfam" id="PF00989">
    <property type="entry name" value="PAS"/>
    <property type="match status" value="1"/>
</dbReference>
<dbReference type="CDD" id="cd00130">
    <property type="entry name" value="PAS"/>
    <property type="match status" value="1"/>
</dbReference>
<evidence type="ECO:0000256" key="2">
    <source>
        <dbReference type="ARBA" id="ARBA00004429"/>
    </source>
</evidence>
<dbReference type="InterPro" id="IPR035965">
    <property type="entry name" value="PAS-like_dom_sf"/>
</dbReference>
<dbReference type="SMART" id="SM00091">
    <property type="entry name" value="PAS"/>
    <property type="match status" value="1"/>
</dbReference>
<dbReference type="PROSITE" id="PS50109">
    <property type="entry name" value="HIS_KIN"/>
    <property type="match status" value="1"/>
</dbReference>
<dbReference type="Gene3D" id="3.40.50.2300">
    <property type="match status" value="2"/>
</dbReference>
<reference evidence="11" key="1">
    <citation type="journal article" date="2012" name="J. Microbiol. Biotechnol.">
        <title>Ramlibacter ginsenosidimutans sp. nov., with ginsenoside-converting activity.</title>
        <authorList>
            <person name="Wang L."/>
            <person name="An D.S."/>
            <person name="Kim S.G."/>
            <person name="Jin F.X."/>
            <person name="Kim S.C."/>
            <person name="Lee S.T."/>
            <person name="Im W.T."/>
        </authorList>
    </citation>
    <scope>NUCLEOTIDE SEQUENCE</scope>
    <source>
        <strain evidence="11">KACC 17527</strain>
    </source>
</reference>
<dbReference type="Pfam" id="PF00512">
    <property type="entry name" value="HisKA"/>
    <property type="match status" value="1"/>
</dbReference>
<evidence type="ECO:0000259" key="9">
    <source>
        <dbReference type="PROSITE" id="PS50110"/>
    </source>
</evidence>
<dbReference type="InterPro" id="IPR003661">
    <property type="entry name" value="HisK_dim/P_dom"/>
</dbReference>
<dbReference type="NCBIfam" id="TIGR00229">
    <property type="entry name" value="sensory_box"/>
    <property type="match status" value="1"/>
</dbReference>
<dbReference type="PANTHER" id="PTHR43047:SF72">
    <property type="entry name" value="OSMOSENSING HISTIDINE PROTEIN KINASE SLN1"/>
    <property type="match status" value="1"/>
</dbReference>
<dbReference type="CDD" id="cd00082">
    <property type="entry name" value="HisKA"/>
    <property type="match status" value="1"/>
</dbReference>
<dbReference type="CDD" id="cd00156">
    <property type="entry name" value="REC"/>
    <property type="match status" value="1"/>
</dbReference>
<dbReference type="GO" id="GO:0005886">
    <property type="term" value="C:plasma membrane"/>
    <property type="evidence" value="ECO:0007669"/>
    <property type="project" value="UniProtKB-SubCell"/>
</dbReference>
<dbReference type="SUPFAM" id="SSF55874">
    <property type="entry name" value="ATPase domain of HSP90 chaperone/DNA topoisomerase II/histidine kinase"/>
    <property type="match status" value="1"/>
</dbReference>
<dbReference type="GO" id="GO:0000155">
    <property type="term" value="F:phosphorelay sensor kinase activity"/>
    <property type="evidence" value="ECO:0007669"/>
    <property type="project" value="InterPro"/>
</dbReference>